<organism evidence="1 2">
    <name type="scientific">Panagrellus redivivus</name>
    <name type="common">Microworm</name>
    <dbReference type="NCBI Taxonomy" id="6233"/>
    <lineage>
        <taxon>Eukaryota</taxon>
        <taxon>Metazoa</taxon>
        <taxon>Ecdysozoa</taxon>
        <taxon>Nematoda</taxon>
        <taxon>Chromadorea</taxon>
        <taxon>Rhabditida</taxon>
        <taxon>Tylenchina</taxon>
        <taxon>Panagrolaimomorpha</taxon>
        <taxon>Panagrolaimoidea</taxon>
        <taxon>Panagrolaimidae</taxon>
        <taxon>Panagrellus</taxon>
    </lineage>
</organism>
<protein>
    <submittedName>
        <fullName evidence="2">MSP domain-containing protein</fullName>
    </submittedName>
</protein>
<reference evidence="1" key="1">
    <citation type="journal article" date="2013" name="Genetics">
        <title>The draft genome and transcriptome of Panagrellus redivivus are shaped by the harsh demands of a free-living lifestyle.</title>
        <authorList>
            <person name="Srinivasan J."/>
            <person name="Dillman A.R."/>
            <person name="Macchietto M.G."/>
            <person name="Heikkinen L."/>
            <person name="Lakso M."/>
            <person name="Fracchia K.M."/>
            <person name="Antoshechkin I."/>
            <person name="Mortazavi A."/>
            <person name="Wong G."/>
            <person name="Sternberg P.W."/>
        </authorList>
    </citation>
    <scope>NUCLEOTIDE SEQUENCE [LARGE SCALE GENOMIC DNA]</scope>
    <source>
        <strain evidence="1">MT8872</strain>
    </source>
</reference>
<proteinExistence type="predicted"/>
<accession>A0A7E5A1Y0</accession>
<dbReference type="Proteomes" id="UP000492821">
    <property type="component" value="Unassembled WGS sequence"/>
</dbReference>
<dbReference type="AlphaFoldDB" id="A0A7E5A1Y0"/>
<evidence type="ECO:0000313" key="2">
    <source>
        <dbReference type="WBParaSite" id="Pan_g9745.t1"/>
    </source>
</evidence>
<sequence length="77" mass="8558">MYSSPRKSELVSLAVFALPRDGLKKSPFTRSTYFVVVSYPCYGSPASPYSGIVIVAKRVEPSVCQTYIVNPSIHNYH</sequence>
<name>A0A7E5A1Y0_PANRE</name>
<reference evidence="2" key="2">
    <citation type="submission" date="2020-10" db="UniProtKB">
        <authorList>
            <consortium name="WormBaseParasite"/>
        </authorList>
    </citation>
    <scope>IDENTIFICATION</scope>
</reference>
<dbReference type="WBParaSite" id="Pan_g9745.t1">
    <property type="protein sequence ID" value="Pan_g9745.t1"/>
    <property type="gene ID" value="Pan_g9745"/>
</dbReference>
<evidence type="ECO:0000313" key="1">
    <source>
        <dbReference type="Proteomes" id="UP000492821"/>
    </source>
</evidence>
<keyword evidence="1" id="KW-1185">Reference proteome</keyword>